<keyword evidence="4" id="KW-1185">Reference proteome</keyword>
<dbReference type="SUPFAM" id="SSF56300">
    <property type="entry name" value="Metallo-dependent phosphatases"/>
    <property type="match status" value="1"/>
</dbReference>
<dbReference type="InterPro" id="IPR019080">
    <property type="entry name" value="YqaJ_viral_recombinase"/>
</dbReference>
<dbReference type="Proteomes" id="UP000054558">
    <property type="component" value="Unassembled WGS sequence"/>
</dbReference>
<evidence type="ECO:0000313" key="4">
    <source>
        <dbReference type="Proteomes" id="UP000054558"/>
    </source>
</evidence>
<dbReference type="AlphaFoldDB" id="A0A1Y1I519"/>
<dbReference type="NCBIfam" id="TIGR03033">
    <property type="entry name" value="phage_rel_nuc"/>
    <property type="match status" value="1"/>
</dbReference>
<evidence type="ECO:0000313" key="3">
    <source>
        <dbReference type="EMBL" id="GAQ85052.1"/>
    </source>
</evidence>
<dbReference type="Pfam" id="PF00149">
    <property type="entry name" value="Metallophos"/>
    <property type="match status" value="1"/>
</dbReference>
<dbReference type="GO" id="GO:0016787">
    <property type="term" value="F:hydrolase activity"/>
    <property type="evidence" value="ECO:0007669"/>
    <property type="project" value="InterPro"/>
</dbReference>
<dbReference type="InterPro" id="IPR029052">
    <property type="entry name" value="Metallo-depent_PP-like"/>
</dbReference>
<dbReference type="Pfam" id="PF09588">
    <property type="entry name" value="YqaJ"/>
    <property type="match status" value="1"/>
</dbReference>
<organism evidence="3 4">
    <name type="scientific">Klebsormidium nitens</name>
    <name type="common">Green alga</name>
    <name type="synonym">Ulothrix nitens</name>
    <dbReference type="NCBI Taxonomy" id="105231"/>
    <lineage>
        <taxon>Eukaryota</taxon>
        <taxon>Viridiplantae</taxon>
        <taxon>Streptophyta</taxon>
        <taxon>Klebsormidiophyceae</taxon>
        <taxon>Klebsormidiales</taxon>
        <taxon>Klebsormidiaceae</taxon>
        <taxon>Klebsormidium</taxon>
    </lineage>
</organism>
<dbReference type="PANTHER" id="PTHR37844:SF2">
    <property type="entry name" value="SER_THR PROTEIN PHOSPHATASE SUPERFAMILY (AFU_ORTHOLOGUE AFUA_1G14840)"/>
    <property type="match status" value="1"/>
</dbReference>
<protein>
    <recommendedName>
        <fullName evidence="5">Calcineurin-like phosphoesterase domain-containing protein</fullName>
    </recommendedName>
</protein>
<dbReference type="SUPFAM" id="SSF52980">
    <property type="entry name" value="Restriction endonuclease-like"/>
    <property type="match status" value="1"/>
</dbReference>
<feature type="domain" description="Calcineurin-like phosphoesterase" evidence="1">
    <location>
        <begin position="7"/>
        <end position="215"/>
    </location>
</feature>
<dbReference type="Gene3D" id="3.90.320.10">
    <property type="match status" value="1"/>
</dbReference>
<evidence type="ECO:0008006" key="5">
    <source>
        <dbReference type="Google" id="ProtNLM"/>
    </source>
</evidence>
<feature type="domain" description="YqaJ viral recombinase" evidence="2">
    <location>
        <begin position="252"/>
        <end position="374"/>
    </location>
</feature>
<dbReference type="InterPro" id="IPR011335">
    <property type="entry name" value="Restrct_endonuc-II-like"/>
</dbReference>
<dbReference type="PANTHER" id="PTHR37844">
    <property type="entry name" value="SER/THR PROTEIN PHOSPHATASE SUPERFAMILY (AFU_ORTHOLOGUE AFUA_1G14840)"/>
    <property type="match status" value="1"/>
</dbReference>
<reference evidence="3 4" key="1">
    <citation type="journal article" date="2014" name="Nat. Commun.">
        <title>Klebsormidium flaccidum genome reveals primary factors for plant terrestrial adaptation.</title>
        <authorList>
            <person name="Hori K."/>
            <person name="Maruyama F."/>
            <person name="Fujisawa T."/>
            <person name="Togashi T."/>
            <person name="Yamamoto N."/>
            <person name="Seo M."/>
            <person name="Sato S."/>
            <person name="Yamada T."/>
            <person name="Mori H."/>
            <person name="Tajima N."/>
            <person name="Moriyama T."/>
            <person name="Ikeuchi M."/>
            <person name="Watanabe M."/>
            <person name="Wada H."/>
            <person name="Kobayashi K."/>
            <person name="Saito M."/>
            <person name="Masuda T."/>
            <person name="Sasaki-Sekimoto Y."/>
            <person name="Mashiguchi K."/>
            <person name="Awai K."/>
            <person name="Shimojima M."/>
            <person name="Masuda S."/>
            <person name="Iwai M."/>
            <person name="Nobusawa T."/>
            <person name="Narise T."/>
            <person name="Kondo S."/>
            <person name="Saito H."/>
            <person name="Sato R."/>
            <person name="Murakawa M."/>
            <person name="Ihara Y."/>
            <person name="Oshima-Yamada Y."/>
            <person name="Ohtaka K."/>
            <person name="Satoh M."/>
            <person name="Sonobe K."/>
            <person name="Ishii M."/>
            <person name="Ohtani R."/>
            <person name="Kanamori-Sato M."/>
            <person name="Honoki R."/>
            <person name="Miyazaki D."/>
            <person name="Mochizuki H."/>
            <person name="Umetsu J."/>
            <person name="Higashi K."/>
            <person name="Shibata D."/>
            <person name="Kamiya Y."/>
            <person name="Sato N."/>
            <person name="Nakamura Y."/>
            <person name="Tabata S."/>
            <person name="Ida S."/>
            <person name="Kurokawa K."/>
            <person name="Ohta H."/>
        </authorList>
    </citation>
    <scope>NUCLEOTIDE SEQUENCE [LARGE SCALE GENOMIC DNA]</scope>
    <source>
        <strain evidence="3 4">NIES-2285</strain>
    </source>
</reference>
<dbReference type="InterPro" id="IPR011604">
    <property type="entry name" value="PDDEXK-like_dom_sf"/>
</dbReference>
<sequence>MTSIQLLSDVHLEHRRQGRWTGLEPLAPYLALCGDIGNPATDAYARFLNEQAQRFEKVFVIAGNHECYGRTVPEAEACIEAACARHPEKLVFMNRRRFDIDDRVSVLGTTLWSKIDADVAPVAAYAISDFRYIRGWTVDRNNEAHSRDVAWLTKSLSDVRREGRRAIVMTHHAPTHRSTSAECYASSPLRSVFATDLEHLVRPPVAAWLYGHTHHSNDQVLNGVRLVANQVGYPGEGVRYDHGRPSKRGDLRISASECASLLGSNRYVSRETMIQRKAFERRKTVDRGSEDAVEHGMRYEKTAIRRYSELLMREVIETGHIVHEEYEWLGATPDGITRQGECLEVKCPFKRKITGTMPKMYMPQVQIELEVCGLEMAHYVEYVPHMGDQEEALLVVPVPRDREWFRQNVDRLYEAYLDITSRRSARGRI</sequence>
<dbReference type="CDD" id="cd22343">
    <property type="entry name" value="PDDEXK_lambda_exonuclease-like"/>
    <property type="match status" value="1"/>
</dbReference>
<dbReference type="InterPro" id="IPR017482">
    <property type="entry name" value="Lambda-type_endonuclease"/>
</dbReference>
<dbReference type="GO" id="GO:0006281">
    <property type="term" value="P:DNA repair"/>
    <property type="evidence" value="ECO:0007669"/>
    <property type="project" value="UniProtKB-ARBA"/>
</dbReference>
<evidence type="ECO:0000259" key="2">
    <source>
        <dbReference type="Pfam" id="PF09588"/>
    </source>
</evidence>
<accession>A0A1Y1I519</accession>
<dbReference type="Gene3D" id="3.60.21.10">
    <property type="match status" value="1"/>
</dbReference>
<name>A0A1Y1I519_KLENI</name>
<dbReference type="EMBL" id="DF237168">
    <property type="protein sequence ID" value="GAQ85052.1"/>
    <property type="molecule type" value="Genomic_DNA"/>
</dbReference>
<dbReference type="OrthoDB" id="421276at2759"/>
<gene>
    <name evidence="3" type="ORF">KFL_002190060</name>
</gene>
<evidence type="ECO:0000259" key="1">
    <source>
        <dbReference type="Pfam" id="PF00149"/>
    </source>
</evidence>
<proteinExistence type="predicted"/>
<dbReference type="InterPro" id="IPR004843">
    <property type="entry name" value="Calcineurin-like_PHP"/>
</dbReference>